<dbReference type="CDD" id="cd18808">
    <property type="entry name" value="SF1_C_Upf1"/>
    <property type="match status" value="1"/>
</dbReference>
<evidence type="ECO:0000313" key="4">
    <source>
        <dbReference type="EMBL" id="KAK2558335.1"/>
    </source>
</evidence>
<dbReference type="GO" id="GO:0004386">
    <property type="term" value="F:helicase activity"/>
    <property type="evidence" value="ECO:0007669"/>
    <property type="project" value="UniProtKB-KW"/>
</dbReference>
<feature type="compositionally biased region" description="Basic and acidic residues" evidence="1">
    <location>
        <begin position="1545"/>
        <end position="1557"/>
    </location>
</feature>
<dbReference type="SUPFAM" id="SSF52540">
    <property type="entry name" value="P-loop containing nucleoside triphosphate hydrolases"/>
    <property type="match status" value="1"/>
</dbReference>
<reference evidence="4" key="2">
    <citation type="journal article" date="2023" name="Science">
        <title>Genomic signatures of disease resistance in endangered staghorn corals.</title>
        <authorList>
            <person name="Vollmer S.V."/>
            <person name="Selwyn J.D."/>
            <person name="Despard B.A."/>
            <person name="Roesel C.L."/>
        </authorList>
    </citation>
    <scope>NUCLEOTIDE SEQUENCE</scope>
    <source>
        <strain evidence="4">K2</strain>
    </source>
</reference>
<evidence type="ECO:0000259" key="3">
    <source>
        <dbReference type="Pfam" id="PF13087"/>
    </source>
</evidence>
<evidence type="ECO:0000313" key="5">
    <source>
        <dbReference type="Proteomes" id="UP001249851"/>
    </source>
</evidence>
<feature type="region of interest" description="Disordered" evidence="1">
    <location>
        <begin position="1436"/>
        <end position="1557"/>
    </location>
</feature>
<sequence>MFPRDAGDIDDIVTKICKDKLFESQVRKRCLTFLSNVEVPSDWKDNSYKLDQDLPTYKYRVQILKAFVKRKEVGGKFVTCQSAYEEFCDELKQFSLDPINDDDEFWEHYNDQNSRPGVDLFQQNVKLLGVVVRKSEKKLKASVLVKREGCNEQTGETSDSMLSELVVSLQRKDQAGEEFHLKVSVGDVVEVTQCRRKEGEALEPEVVMCYYLSDDEIQSYLKCLSSCVKSGHSAAAVNEILRCRAAWNYVLSEEKYDVNIILPILETVNKISSSSLVLHTVRKIVQGFQQSSFFRTILPDFIDKITEMNDNNCFSLVQSILEHVVSAVPQSGLQILTLAKNLAYKQLEVPSNDETPKVIVDFLIQLSTIIASEVPGAHKNIKQLPWKQLPLIPDEEQIKKPRLKTDDLPVIQKYGKYDSEDDYLNTYFRLLREDCFHKLKKGISDFVSSGQKYDSKDLRMYRISLKEASLQHEDSPTPMSMCLEYKGLDTQANSDMEHTETFLYGNLLCISTDGTFQEPIWAVVDKRIDQSIVRITLCERGNAISEPQFIAKMQEISNRGEEAFMAESQTFYLSYAPALEVLQNRDYVPFKEFLVFADLEHMKPAEYVNQIKSPPDWGIIFQRNSLPERTIQDEPSEKYSLLEDFHELRLNGSCKPLLDESQLDAVGLALTKKLVLIQGPPGTGKSHVGVALVNLLLSMNVPHDHGPILVVTYKNHALDNFMSGCVKKVSSPDVKIVRVGRVREDANEGLKKCLLREVGRHWPQRLYDQKRKLLGQIWALQPKVNRAFEKLRYSSSFTADMFLKEAPASLLKSLLIESPQIKEAELDDLIKERPKTEAKLREMVQKALFRWLPSQEVFNSIAQTVVTVTEKGSSPEKSSPGKGKGKQMEDQGQVENPSDFSDPSVEQNERLLAIDEEITDDDDKVIAEKLESQASGGSPAIECLRSLVCVDKSKVASFKDLLDVKNVWKLEESERVELVYALQSKFYDKASTEFMNVSDSYAELHHQLQELRNEHNIEVMRTCHVIGMTVTGATMRANLLDEIKPSVMIVEEAAEILEGQLVAVIPPSVQHLIMIGDHKQLKPIVHFVGLRKRHHLDVSMFERLVNCKLPFRQLRYQCRMRDELLDLLRELKVYEGLKTNEKLVKDNAIPPCVTQGMYFWTHTAREEEDKFSYSKRNHHEAKKITEVAKTFCHEGGVPPSKITVLCSYRGQGQENDIILISLVRSNKEGKIGYLSQMNRLCVAISRARCGLYLFGNHSQFGRASQKGWQVVSNAMLNKGCLGVVFPFRSTEDPPFPTSGKTPTGYRPEGQGVSPTQEAGLDSGKIAATTKHAREPIQQFEKSGETRFYAPSSTQEVRSDTRELESPTKDAREPIQEVEKSTEPEPLDVEVGSPTKEAREPIQVSTPKDGAEGQRSFISKVQAPFRIVQEGEAATVQARLPSNDAQALNQELESSTKEARDPIKEVSQSNQEESEGKGSHGFLEMEGSLERRARESRSRRSDQQLPSEDGSIRSAVEESKVTECKEGDLEGDLGRRQVFQEGDLEDLSKGKKVPKEEA</sequence>
<dbReference type="Proteomes" id="UP001249851">
    <property type="component" value="Unassembled WGS sequence"/>
</dbReference>
<feature type="compositionally biased region" description="Basic and acidic residues" evidence="1">
    <location>
        <begin position="1514"/>
        <end position="1534"/>
    </location>
</feature>
<dbReference type="PANTHER" id="PTHR10887">
    <property type="entry name" value="DNA2/NAM7 HELICASE FAMILY"/>
    <property type="match status" value="1"/>
</dbReference>
<accession>A0AAD9V2G8</accession>
<feature type="region of interest" description="Disordered" evidence="1">
    <location>
        <begin position="869"/>
        <end position="905"/>
    </location>
</feature>
<dbReference type="GO" id="GO:0031380">
    <property type="term" value="C:nuclear RNA-directed RNA polymerase complex"/>
    <property type="evidence" value="ECO:0007669"/>
    <property type="project" value="TreeGrafter"/>
</dbReference>
<organism evidence="4 5">
    <name type="scientific">Acropora cervicornis</name>
    <name type="common">Staghorn coral</name>
    <dbReference type="NCBI Taxonomy" id="6130"/>
    <lineage>
        <taxon>Eukaryota</taxon>
        <taxon>Metazoa</taxon>
        <taxon>Cnidaria</taxon>
        <taxon>Anthozoa</taxon>
        <taxon>Hexacorallia</taxon>
        <taxon>Scleractinia</taxon>
        <taxon>Astrocoeniina</taxon>
        <taxon>Acroporidae</taxon>
        <taxon>Acropora</taxon>
    </lineage>
</organism>
<name>A0AAD9V2G8_ACRCE</name>
<comment type="caution">
    <text evidence="4">The sequence shown here is derived from an EMBL/GenBank/DDBJ whole genome shotgun (WGS) entry which is preliminary data.</text>
</comment>
<dbReference type="Pfam" id="PF13087">
    <property type="entry name" value="AAA_12"/>
    <property type="match status" value="1"/>
</dbReference>
<feature type="domain" description="DNA2/NAM7 helicase-like C-terminal" evidence="3">
    <location>
        <begin position="1211"/>
        <end position="1257"/>
    </location>
</feature>
<keyword evidence="4" id="KW-0347">Helicase</keyword>
<dbReference type="InterPro" id="IPR041679">
    <property type="entry name" value="DNA2/NAM7-like_C"/>
</dbReference>
<gene>
    <name evidence="4" type="ORF">P5673_019472</name>
</gene>
<keyword evidence="5" id="KW-1185">Reference proteome</keyword>
<feature type="region of interest" description="Disordered" evidence="1">
    <location>
        <begin position="1292"/>
        <end position="1319"/>
    </location>
</feature>
<evidence type="ECO:0000256" key="1">
    <source>
        <dbReference type="SAM" id="MobiDB-lite"/>
    </source>
</evidence>
<dbReference type="InterPro" id="IPR027417">
    <property type="entry name" value="P-loop_NTPase"/>
</dbReference>
<keyword evidence="4" id="KW-0547">Nucleotide-binding</keyword>
<proteinExistence type="predicted"/>
<feature type="domain" description="DNA2/NAM7 helicase helicase" evidence="2">
    <location>
        <begin position="658"/>
        <end position="1086"/>
    </location>
</feature>
<reference evidence="4" key="1">
    <citation type="journal article" date="2023" name="G3 (Bethesda)">
        <title>Whole genome assembly and annotation of the endangered Caribbean coral Acropora cervicornis.</title>
        <authorList>
            <person name="Selwyn J.D."/>
            <person name="Vollmer S.V."/>
        </authorList>
    </citation>
    <scope>NUCLEOTIDE SEQUENCE</scope>
    <source>
        <strain evidence="4">K2</strain>
    </source>
</reference>
<feature type="compositionally biased region" description="Polar residues" evidence="1">
    <location>
        <begin position="1442"/>
        <end position="1452"/>
    </location>
</feature>
<dbReference type="InterPro" id="IPR047187">
    <property type="entry name" value="SF1_C_Upf1"/>
</dbReference>
<feature type="compositionally biased region" description="Low complexity" evidence="1">
    <location>
        <begin position="870"/>
        <end position="881"/>
    </location>
</feature>
<dbReference type="EMBL" id="JARQWQ010000045">
    <property type="protein sequence ID" value="KAK2558335.1"/>
    <property type="molecule type" value="Genomic_DNA"/>
</dbReference>
<keyword evidence="4" id="KW-0378">Hydrolase</keyword>
<dbReference type="PANTHER" id="PTHR10887:SF341">
    <property type="entry name" value="NFX1-TYPE ZINC FINGER-CONTAINING PROTEIN 1"/>
    <property type="match status" value="1"/>
</dbReference>
<evidence type="ECO:0000259" key="2">
    <source>
        <dbReference type="Pfam" id="PF13086"/>
    </source>
</evidence>
<dbReference type="GO" id="GO:0031048">
    <property type="term" value="P:regulatory ncRNA-mediated heterochromatin formation"/>
    <property type="evidence" value="ECO:0007669"/>
    <property type="project" value="TreeGrafter"/>
</dbReference>
<dbReference type="Pfam" id="PF13086">
    <property type="entry name" value="AAA_11"/>
    <property type="match status" value="1"/>
</dbReference>
<feature type="region of interest" description="Disordered" evidence="1">
    <location>
        <begin position="1341"/>
        <end position="1416"/>
    </location>
</feature>
<keyword evidence="4" id="KW-0067">ATP-binding</keyword>
<feature type="compositionally biased region" description="Polar residues" evidence="1">
    <location>
        <begin position="893"/>
        <end position="905"/>
    </location>
</feature>
<feature type="compositionally biased region" description="Basic and acidic residues" evidence="1">
    <location>
        <begin position="1356"/>
        <end position="1382"/>
    </location>
</feature>
<feature type="compositionally biased region" description="Basic and acidic residues" evidence="1">
    <location>
        <begin position="1453"/>
        <end position="1463"/>
    </location>
</feature>
<dbReference type="Gene3D" id="3.40.50.300">
    <property type="entry name" value="P-loop containing nucleotide triphosphate hydrolases"/>
    <property type="match status" value="4"/>
</dbReference>
<feature type="compositionally biased region" description="Basic and acidic residues" evidence="1">
    <location>
        <begin position="1487"/>
        <end position="1501"/>
    </location>
</feature>
<dbReference type="InterPro" id="IPR045055">
    <property type="entry name" value="DNA2/NAM7-like"/>
</dbReference>
<protein>
    <submittedName>
        <fullName evidence="4">Helicase required for RNAi-mediated heterochromatin assembly 1</fullName>
    </submittedName>
</protein>
<dbReference type="InterPro" id="IPR041677">
    <property type="entry name" value="DNA2/NAM7_AAA_11"/>
</dbReference>